<comment type="caution">
    <text evidence="2">The sequence shown here is derived from an EMBL/GenBank/DDBJ whole genome shotgun (WGS) entry which is preliminary data.</text>
</comment>
<accession>A0A0B1RE82</accession>
<organism evidence="2 3">
    <name type="scientific">Pantoea rodasii</name>
    <dbReference type="NCBI Taxonomy" id="1076549"/>
    <lineage>
        <taxon>Bacteria</taxon>
        <taxon>Pseudomonadati</taxon>
        <taxon>Pseudomonadota</taxon>
        <taxon>Gammaproteobacteria</taxon>
        <taxon>Enterobacterales</taxon>
        <taxon>Erwiniaceae</taxon>
        <taxon>Pantoea</taxon>
    </lineage>
</organism>
<feature type="transmembrane region" description="Helical" evidence="1">
    <location>
        <begin position="30"/>
        <end position="51"/>
    </location>
</feature>
<dbReference type="AlphaFoldDB" id="A0A0B1RE82"/>
<evidence type="ECO:0000256" key="1">
    <source>
        <dbReference type="SAM" id="Phobius"/>
    </source>
</evidence>
<keyword evidence="1" id="KW-1133">Transmembrane helix</keyword>
<feature type="transmembrane region" description="Helical" evidence="1">
    <location>
        <begin position="6"/>
        <end position="23"/>
    </location>
</feature>
<evidence type="ECO:0000313" key="3">
    <source>
        <dbReference type="Proteomes" id="UP000030853"/>
    </source>
</evidence>
<dbReference type="RefSeq" id="WP_039327345.1">
    <property type="nucleotide sequence ID" value="NZ_JTJJ01000005.1"/>
</dbReference>
<proteinExistence type="predicted"/>
<protein>
    <submittedName>
        <fullName evidence="2">Uncharacterized protein</fullName>
    </submittedName>
</protein>
<name>A0A0B1RE82_9GAMM</name>
<evidence type="ECO:0000313" key="2">
    <source>
        <dbReference type="EMBL" id="KHJ69961.1"/>
    </source>
</evidence>
<gene>
    <name evidence="2" type="ORF">QU24_00825</name>
</gene>
<dbReference type="EMBL" id="JTJJ01000005">
    <property type="protein sequence ID" value="KHJ69961.1"/>
    <property type="molecule type" value="Genomic_DNA"/>
</dbReference>
<keyword evidence="1" id="KW-0812">Transmembrane</keyword>
<dbReference type="Proteomes" id="UP000030853">
    <property type="component" value="Unassembled WGS sequence"/>
</dbReference>
<keyword evidence="1" id="KW-0472">Membrane</keyword>
<reference evidence="2 3" key="1">
    <citation type="submission" date="2014-11" db="EMBL/GenBank/DDBJ databases">
        <title>Genome sequencing of Pantoea rodasii ND03.</title>
        <authorList>
            <person name="Muhamad Yunos N.Y."/>
            <person name="Chan K.-G."/>
        </authorList>
    </citation>
    <scope>NUCLEOTIDE SEQUENCE [LARGE SCALE GENOMIC DNA]</scope>
    <source>
        <strain evidence="2 3">ND03</strain>
    </source>
</reference>
<sequence>MLSLFPITLVAFVLLAIIIIVLVRTTSLRLWQGVILFLLPLVLANLLWFSWLHPRQERQALAQEVSTQLSLAPGYRLLKTQEPALWQLLNRELLHKRMEGVPADQALGELRGWLMDLVNQRMARADDATLVNYLRVSVEEMQALQQPEPQRCFRFLYPQVNGGINLQQALSPELYQRDAQALDQLLLKSTGNDQPLDQALAQRDLQSIVEKLYGKWGDKLQQLNMPADTAVDRSAMCAMSIDLYSGILALPAKQAANLLRKMVSLTG</sequence>